<reference evidence="2" key="1">
    <citation type="submission" date="2021-12" db="EMBL/GenBank/DDBJ databases">
        <title>Alicyclobacillaceae gen. nov., sp. nov., isolated from chalcocite enrichment system.</title>
        <authorList>
            <person name="Jiang Z."/>
        </authorList>
    </citation>
    <scope>NUCLEOTIDE SEQUENCE</scope>
    <source>
        <strain evidence="2">MYW30-H2</strain>
    </source>
</reference>
<feature type="domain" description="AAA" evidence="1">
    <location>
        <begin position="137"/>
        <end position="299"/>
    </location>
</feature>
<dbReference type="InterPro" id="IPR027417">
    <property type="entry name" value="P-loop_NTPase"/>
</dbReference>
<dbReference type="InterPro" id="IPR025669">
    <property type="entry name" value="AAA_dom"/>
</dbReference>
<dbReference type="SUPFAM" id="SSF52172">
    <property type="entry name" value="CheY-like"/>
    <property type="match status" value="1"/>
</dbReference>
<gene>
    <name evidence="2" type="ORF">LSG31_03330</name>
</gene>
<dbReference type="Gene3D" id="3.40.50.2300">
    <property type="match status" value="1"/>
</dbReference>
<dbReference type="EMBL" id="CP089291">
    <property type="protein sequence ID" value="UOF91303.1"/>
    <property type="molecule type" value="Genomic_DNA"/>
</dbReference>
<dbReference type="InterPro" id="IPR050625">
    <property type="entry name" value="ParA/MinD_ATPase"/>
</dbReference>
<dbReference type="RefSeq" id="WP_347437992.1">
    <property type="nucleotide sequence ID" value="NZ_CP089291.1"/>
</dbReference>
<accession>A0ABY4CLB8</accession>
<dbReference type="PANTHER" id="PTHR43384:SF13">
    <property type="entry name" value="SLR0110 PROTEIN"/>
    <property type="match status" value="1"/>
</dbReference>
<evidence type="ECO:0000313" key="3">
    <source>
        <dbReference type="Proteomes" id="UP000830167"/>
    </source>
</evidence>
<dbReference type="InterPro" id="IPR011006">
    <property type="entry name" value="CheY-like_superfamily"/>
</dbReference>
<dbReference type="Proteomes" id="UP000830167">
    <property type="component" value="Chromosome"/>
</dbReference>
<proteinExistence type="predicted"/>
<organism evidence="2 3">
    <name type="scientific">Fodinisporobacter ferrooxydans</name>
    <dbReference type="NCBI Taxonomy" id="2901836"/>
    <lineage>
        <taxon>Bacteria</taxon>
        <taxon>Bacillati</taxon>
        <taxon>Bacillota</taxon>
        <taxon>Bacilli</taxon>
        <taxon>Bacillales</taxon>
        <taxon>Alicyclobacillaceae</taxon>
        <taxon>Fodinisporobacter</taxon>
    </lineage>
</organism>
<evidence type="ECO:0000313" key="2">
    <source>
        <dbReference type="EMBL" id="UOF91303.1"/>
    </source>
</evidence>
<dbReference type="Gene3D" id="3.40.50.300">
    <property type="entry name" value="P-loop containing nucleotide triphosphate hydrolases"/>
    <property type="match status" value="1"/>
</dbReference>
<keyword evidence="3" id="KW-1185">Reference proteome</keyword>
<dbReference type="SUPFAM" id="SSF52540">
    <property type="entry name" value="P-loop containing nucleoside triphosphate hydrolases"/>
    <property type="match status" value="1"/>
</dbReference>
<dbReference type="PANTHER" id="PTHR43384">
    <property type="entry name" value="SEPTUM SITE-DETERMINING PROTEIN MIND HOMOLOG, CHLOROPLASTIC-RELATED"/>
    <property type="match status" value="1"/>
</dbReference>
<dbReference type="Pfam" id="PF13614">
    <property type="entry name" value="AAA_31"/>
    <property type="match status" value="1"/>
</dbReference>
<protein>
    <submittedName>
        <fullName evidence="2">AAA family ATPase</fullName>
    </submittedName>
</protein>
<sequence length="393" mass="43644">MSLQWIAHLDDAQTEAAIQQMARKRGREFRIVSDYEELKGKMERIERGIVFLAGSQERIYDQCRELTLQYPDVVVILLVSAADLNIKRSMHAGALDVLTIPLRQEELEQAIKEAEKRLSQKLSGMQRGELPQKKQGRVLAVCGTKGGIGKTTISVNTAAAVAKYGSSVAILDLDLQFGDVADFFDMVAKRTIYDWVKEGLPDPQGTIGKFLLPHESGVHILAAPQRPEFAEVITGEHVSTALATLKDTHDVVLIDLPSALLETGLAALDEADEILLVTSMELPTLKNTKRFLETVESLGLKERVKVILNRDSEVTEIRLDTVETILAMSVYARIPSEGKIVVPSVNRGIPFVLSSPRANVSRSIYTLAARLYKRERSNLKAKKKSLLQRMFGR</sequence>
<evidence type="ECO:0000259" key="1">
    <source>
        <dbReference type="Pfam" id="PF13614"/>
    </source>
</evidence>
<name>A0ABY4CLB8_9BACL</name>